<evidence type="ECO:0000256" key="5">
    <source>
        <dbReference type="SAM" id="MobiDB-lite"/>
    </source>
</evidence>
<dbReference type="HOGENOM" id="CLU_341269_0_0_0"/>
<dbReference type="InterPro" id="IPR013783">
    <property type="entry name" value="Ig-like_fold"/>
</dbReference>
<dbReference type="InParanoid" id="Q7UJQ5"/>
<evidence type="ECO:0000259" key="7">
    <source>
        <dbReference type="Pfam" id="PF17210"/>
    </source>
</evidence>
<dbReference type="AlphaFoldDB" id="Q7UJQ5"/>
<dbReference type="GO" id="GO:0140825">
    <property type="term" value="F:lactoperoxidase activity"/>
    <property type="evidence" value="ECO:0007669"/>
    <property type="project" value="UniProtKB-EC"/>
</dbReference>
<dbReference type="SUPFAM" id="SSF63446">
    <property type="entry name" value="Type I dockerin domain"/>
    <property type="match status" value="1"/>
</dbReference>
<keyword evidence="4" id="KW-0325">Glycoprotein</keyword>
<dbReference type="KEGG" id="rba:RB11131"/>
<dbReference type="FunFam" id="2.60.40.10:FF:003893">
    <property type="match status" value="1"/>
</dbReference>
<accession>Q7UJQ5</accession>
<evidence type="ECO:0000256" key="6">
    <source>
        <dbReference type="SAM" id="Phobius"/>
    </source>
</evidence>
<dbReference type="InterPro" id="IPR002105">
    <property type="entry name" value="Dockerin_1_rpt"/>
</dbReference>
<dbReference type="GO" id="GO:0020037">
    <property type="term" value="F:heme binding"/>
    <property type="evidence" value="ECO:0007669"/>
    <property type="project" value="InterPro"/>
</dbReference>
<sequence length="779" mass="85316">MGGLLLGSTNIGSNRPDGSEMGLHSSSDSWSRTNALIFPMATFIFGFCLVDGTIVMTVTATVIKHLMLFRSNRRKKHPSRKRRFLRGERLEGRQLLAGDLGGYRHNIYDAEDVNDDGRVSAMDALLIINAMTREVSHDEGMFTDVNGDGRRSALDALRVINRIERGDVIPVDPDVEDERSWLIPEMPSEIRSIDGTGNNLQHDAWGSVGQTLLRSAPADYDDGIRMPAGADRPSAREVSNVLSGLNTSESLNDRGLSAFVYVWGQFIDHDLGLSESEEHGEAFDISVPKGDPWFDPMGTGEAVIPLIRTPVVEGTGTSVDNPAEQFNQITSYIDGSMVYGSDPVTAATLRTNVGGRMAISDDGLLPMDESGMVIAGDVRASENVGLTAIQTLFVREHNRLADEISVADPEASDEEVYQRARLVVIGLVQSITYNEFLPALLGEHALDAYEAYDASVNPGIANEFSTAAFRLGHSTLRDEVGFMSNDGRESKDEMELKDAFFHASMLEETGIDSLLKFDASVQAQEIDLAVVGSLRNFLFGPPGAGGLDLVAMNIQRGRDHGLSDYNATRQAYGLDQVETFDQITSDVELQQKLASLYGTVDNIDLWVGLMAEDHQHAASVGELTGLIIADQFQRTRDGDRFFYKNVLTDSEVESIERSTLADLIERNTSVDGLQENVFFMQVELRGRVILASSIPPNTMPSELREEEIRGVSGMAIELIDASGKLVDSTVSDQHGNYRFRALSETGDYQVRLSESGEAMDVLVAHGAERIRDLDFIVLA</sequence>
<dbReference type="Gene3D" id="1.10.1330.10">
    <property type="entry name" value="Dockerin domain"/>
    <property type="match status" value="1"/>
</dbReference>
<keyword evidence="9" id="KW-1185">Reference proteome</keyword>
<keyword evidence="6" id="KW-1133">Transmembrane helix</keyword>
<dbReference type="SUPFAM" id="SSF48113">
    <property type="entry name" value="Heme-dependent peroxidases"/>
    <property type="match status" value="1"/>
</dbReference>
<keyword evidence="6" id="KW-0812">Transmembrane</keyword>
<evidence type="ECO:0000256" key="3">
    <source>
        <dbReference type="ARBA" id="ARBA00022729"/>
    </source>
</evidence>
<dbReference type="CDD" id="cd09822">
    <property type="entry name" value="peroxinectin_like_bacterial"/>
    <property type="match status" value="1"/>
</dbReference>
<dbReference type="Pfam" id="PF03098">
    <property type="entry name" value="An_peroxidase"/>
    <property type="match status" value="1"/>
</dbReference>
<dbReference type="Proteomes" id="UP000001025">
    <property type="component" value="Chromosome"/>
</dbReference>
<keyword evidence="6" id="KW-0472">Membrane</keyword>
<evidence type="ECO:0000256" key="2">
    <source>
        <dbReference type="ARBA" id="ARBA00022525"/>
    </source>
</evidence>
<dbReference type="EC" id="1.11.1.7" evidence="8"/>
<feature type="transmembrane region" description="Helical" evidence="6">
    <location>
        <begin position="36"/>
        <end position="63"/>
    </location>
</feature>
<comment type="subcellular location">
    <subcellularLocation>
        <location evidence="1">Secreted</location>
    </subcellularLocation>
</comment>
<dbReference type="GO" id="GO:0004601">
    <property type="term" value="F:peroxidase activity"/>
    <property type="evidence" value="ECO:0000318"/>
    <property type="project" value="GO_Central"/>
</dbReference>
<protein>
    <submittedName>
        <fullName evidence="8">Peroxinectin</fullName>
        <ecNumber evidence="8">1.11.1.7</ecNumber>
    </submittedName>
</protein>
<keyword evidence="3" id="KW-0732">Signal</keyword>
<evidence type="ECO:0000256" key="1">
    <source>
        <dbReference type="ARBA" id="ARBA00004613"/>
    </source>
</evidence>
<dbReference type="OrthoDB" id="9765610at2"/>
<dbReference type="PROSITE" id="PS50292">
    <property type="entry name" value="PEROXIDASE_3"/>
    <property type="match status" value="1"/>
</dbReference>
<evidence type="ECO:0000313" key="9">
    <source>
        <dbReference type="Proteomes" id="UP000001025"/>
    </source>
</evidence>
<keyword evidence="8" id="KW-0575">Peroxidase</keyword>
<dbReference type="eggNOG" id="COG2373">
    <property type="taxonomic scope" value="Bacteria"/>
</dbReference>
<dbReference type="InterPro" id="IPR037120">
    <property type="entry name" value="Haem_peroxidase_sf_animal"/>
</dbReference>
<dbReference type="InterPro" id="IPR033764">
    <property type="entry name" value="Sdr_B"/>
</dbReference>
<dbReference type="Gene3D" id="1.10.640.10">
    <property type="entry name" value="Haem peroxidase domain superfamily, animal type"/>
    <property type="match status" value="1"/>
</dbReference>
<dbReference type="PeroxiBase" id="4085">
    <property type="entry name" value="RbaPxDo01"/>
</dbReference>
<dbReference type="Gene3D" id="2.60.40.10">
    <property type="entry name" value="Immunoglobulins"/>
    <property type="match status" value="1"/>
</dbReference>
<dbReference type="PANTHER" id="PTHR11475">
    <property type="entry name" value="OXIDASE/PEROXIDASE"/>
    <property type="match status" value="1"/>
</dbReference>
<dbReference type="PRINTS" id="PR00457">
    <property type="entry name" value="ANPEROXIDASE"/>
</dbReference>
<dbReference type="FunFam" id="1.10.640.10:FF:000018">
    <property type="entry name" value="Peroxinectin A"/>
    <property type="match status" value="1"/>
</dbReference>
<dbReference type="InterPro" id="IPR036439">
    <property type="entry name" value="Dockerin_dom_sf"/>
</dbReference>
<proteinExistence type="predicted"/>
<dbReference type="Pfam" id="PF00404">
    <property type="entry name" value="Dockerin_1"/>
    <property type="match status" value="1"/>
</dbReference>
<dbReference type="Pfam" id="PF17210">
    <property type="entry name" value="SdrD_B"/>
    <property type="match status" value="1"/>
</dbReference>
<dbReference type="GO" id="GO:0005576">
    <property type="term" value="C:extracellular region"/>
    <property type="evidence" value="ECO:0007669"/>
    <property type="project" value="UniProtKB-SubCell"/>
</dbReference>
<dbReference type="PANTHER" id="PTHR11475:SF4">
    <property type="entry name" value="CHORION PEROXIDASE"/>
    <property type="match status" value="1"/>
</dbReference>
<organism evidence="8 9">
    <name type="scientific">Rhodopirellula baltica (strain DSM 10527 / NCIMB 13988 / SH1)</name>
    <dbReference type="NCBI Taxonomy" id="243090"/>
    <lineage>
        <taxon>Bacteria</taxon>
        <taxon>Pseudomonadati</taxon>
        <taxon>Planctomycetota</taxon>
        <taxon>Planctomycetia</taxon>
        <taxon>Pirellulales</taxon>
        <taxon>Pirellulaceae</taxon>
        <taxon>Rhodopirellula</taxon>
    </lineage>
</organism>
<dbReference type="InterPro" id="IPR019791">
    <property type="entry name" value="Haem_peroxidase_animal"/>
</dbReference>
<dbReference type="GO" id="GO:0006979">
    <property type="term" value="P:response to oxidative stress"/>
    <property type="evidence" value="ECO:0007669"/>
    <property type="project" value="InterPro"/>
</dbReference>
<keyword evidence="2" id="KW-0964">Secreted</keyword>
<evidence type="ECO:0000313" key="8">
    <source>
        <dbReference type="EMBL" id="CAD77177.1"/>
    </source>
</evidence>
<feature type="region of interest" description="Disordered" evidence="5">
    <location>
        <begin position="1"/>
        <end position="25"/>
    </location>
</feature>
<dbReference type="GO" id="GO:0000272">
    <property type="term" value="P:polysaccharide catabolic process"/>
    <property type="evidence" value="ECO:0007669"/>
    <property type="project" value="InterPro"/>
</dbReference>
<dbReference type="EMBL" id="BX294152">
    <property type="protein sequence ID" value="CAD77177.1"/>
    <property type="molecule type" value="Genomic_DNA"/>
</dbReference>
<keyword evidence="8" id="KW-0560">Oxidoreductase</keyword>
<dbReference type="InterPro" id="IPR010255">
    <property type="entry name" value="Haem_peroxidase_sf"/>
</dbReference>
<name>Q7UJQ5_RHOBA</name>
<gene>
    <name evidence="8" type="ordered locus">RB11131</name>
</gene>
<dbReference type="STRING" id="243090.RB11131"/>
<dbReference type="EnsemblBacteria" id="CAD77177">
    <property type="protein sequence ID" value="CAD77177"/>
    <property type="gene ID" value="RB11131"/>
</dbReference>
<feature type="domain" description="SD-repeat containing protein B" evidence="7">
    <location>
        <begin position="707"/>
        <end position="770"/>
    </location>
</feature>
<dbReference type="GO" id="GO:0004553">
    <property type="term" value="F:hydrolase activity, hydrolyzing O-glycosyl compounds"/>
    <property type="evidence" value="ECO:0007669"/>
    <property type="project" value="InterPro"/>
</dbReference>
<dbReference type="PATRIC" id="fig|243090.15.peg.5384"/>
<reference evidence="8 9" key="1">
    <citation type="journal article" date="2003" name="Proc. Natl. Acad. Sci. U.S.A.">
        <title>Complete genome sequence of the marine planctomycete Pirellula sp. strain 1.</title>
        <authorList>
            <person name="Gloeckner F.O."/>
            <person name="Kube M."/>
            <person name="Bauer M."/>
            <person name="Teeling H."/>
            <person name="Lombardot T."/>
            <person name="Ludwig W."/>
            <person name="Gade D."/>
            <person name="Beck A."/>
            <person name="Borzym K."/>
            <person name="Heitmann K."/>
            <person name="Rabus R."/>
            <person name="Schlesner H."/>
            <person name="Amann R."/>
            <person name="Reinhardt R."/>
        </authorList>
    </citation>
    <scope>NUCLEOTIDE SEQUENCE [LARGE SCALE GENOMIC DNA]</scope>
    <source>
        <strain evidence="9">DSM 10527 / NCIMB 13988 / SH1</strain>
    </source>
</reference>
<evidence type="ECO:0000256" key="4">
    <source>
        <dbReference type="ARBA" id="ARBA00023180"/>
    </source>
</evidence>
<dbReference type="SUPFAM" id="SSF117074">
    <property type="entry name" value="Hypothetical protein PA1324"/>
    <property type="match status" value="1"/>
</dbReference>